<protein>
    <recommendedName>
        <fullName evidence="4">KGK domain-containing protein</fullName>
    </recommendedName>
</protein>
<evidence type="ECO:0008006" key="4">
    <source>
        <dbReference type="Google" id="ProtNLM"/>
    </source>
</evidence>
<organism evidence="2 3">
    <name type="scientific">Gloeocapsopsis dulcis AAB1 = 1H9</name>
    <dbReference type="NCBI Taxonomy" id="1433147"/>
    <lineage>
        <taxon>Bacteria</taxon>
        <taxon>Bacillati</taxon>
        <taxon>Cyanobacteriota</taxon>
        <taxon>Cyanophyceae</taxon>
        <taxon>Oscillatoriophycideae</taxon>
        <taxon>Chroococcales</taxon>
        <taxon>Chroococcaceae</taxon>
        <taxon>Gloeocapsopsis</taxon>
        <taxon>Gloeocapsopsis dulcis</taxon>
    </lineage>
</organism>
<proteinExistence type="predicted"/>
<reference evidence="2 3" key="1">
    <citation type="journal article" date="2019" name="Front. Microbiol.">
        <title>Genomic Features for Desiccation Tolerance and Sugar Biosynthesis in the Extremophile Gloeocapsopsis sp. UTEX B3054.</title>
        <authorList>
            <person name="Urrejola C."/>
            <person name="Alcorta J."/>
            <person name="Salas L."/>
            <person name="Vasquez M."/>
            <person name="Polz M.F."/>
            <person name="Vicuna R."/>
            <person name="Diez B."/>
        </authorList>
    </citation>
    <scope>NUCLEOTIDE SEQUENCE [LARGE SCALE GENOMIC DNA]</scope>
    <source>
        <strain evidence="2 3">1H9</strain>
    </source>
</reference>
<dbReference type="Pfam" id="PF08872">
    <property type="entry name" value="KGK"/>
    <property type="match status" value="1"/>
</dbReference>
<feature type="region of interest" description="Disordered" evidence="1">
    <location>
        <begin position="35"/>
        <end position="58"/>
    </location>
</feature>
<accession>A0A6N8FT22</accession>
<dbReference type="InterPro" id="IPR014971">
    <property type="entry name" value="KGK"/>
</dbReference>
<dbReference type="Proteomes" id="UP000441797">
    <property type="component" value="Unassembled WGS sequence"/>
</dbReference>
<sequence>MLVPGDKGWQKGRLRIKVILEFCPDEPEIKEALEENFTQTNQKEQSLDDIRQKINQVN</sequence>
<name>A0A6N8FT22_9CHRO</name>
<dbReference type="EMBL" id="NAPY01000003">
    <property type="protein sequence ID" value="MUL35475.1"/>
    <property type="molecule type" value="Genomic_DNA"/>
</dbReference>
<gene>
    <name evidence="2" type="ORF">BWI75_03645</name>
</gene>
<evidence type="ECO:0000313" key="2">
    <source>
        <dbReference type="EMBL" id="MUL35475.1"/>
    </source>
</evidence>
<evidence type="ECO:0000256" key="1">
    <source>
        <dbReference type="SAM" id="MobiDB-lite"/>
    </source>
</evidence>
<dbReference type="AlphaFoldDB" id="A0A6N8FT22"/>
<comment type="caution">
    <text evidence="2">The sequence shown here is derived from an EMBL/GenBank/DDBJ whole genome shotgun (WGS) entry which is preliminary data.</text>
</comment>
<keyword evidence="3" id="KW-1185">Reference proteome</keyword>
<evidence type="ECO:0000313" key="3">
    <source>
        <dbReference type="Proteomes" id="UP000441797"/>
    </source>
</evidence>